<keyword evidence="1" id="KW-0479">Metal-binding</keyword>
<evidence type="ECO:0000256" key="3">
    <source>
        <dbReference type="ARBA" id="ARBA00023134"/>
    </source>
</evidence>
<keyword evidence="4" id="KW-0807">Transducer</keyword>
<dbReference type="PANTHER" id="PTHR10218">
    <property type="entry name" value="GTP-BINDING PROTEIN ALPHA SUBUNIT"/>
    <property type="match status" value="1"/>
</dbReference>
<keyword evidence="6" id="KW-1185">Reference proteome</keyword>
<evidence type="ECO:0000256" key="2">
    <source>
        <dbReference type="ARBA" id="ARBA00022741"/>
    </source>
</evidence>
<dbReference type="SUPFAM" id="SSF47895">
    <property type="entry name" value="Transducin (alpha subunit), insertion domain"/>
    <property type="match status" value="1"/>
</dbReference>
<organism evidence="5 6">
    <name type="scientific">Durusdinium trenchii</name>
    <dbReference type="NCBI Taxonomy" id="1381693"/>
    <lineage>
        <taxon>Eukaryota</taxon>
        <taxon>Sar</taxon>
        <taxon>Alveolata</taxon>
        <taxon>Dinophyceae</taxon>
        <taxon>Suessiales</taxon>
        <taxon>Symbiodiniaceae</taxon>
        <taxon>Durusdinium</taxon>
    </lineage>
</organism>
<reference evidence="5 6" key="1">
    <citation type="submission" date="2024-02" db="EMBL/GenBank/DDBJ databases">
        <authorList>
            <person name="Chen Y."/>
            <person name="Shah S."/>
            <person name="Dougan E. K."/>
            <person name="Thang M."/>
            <person name="Chan C."/>
        </authorList>
    </citation>
    <scope>NUCLEOTIDE SEQUENCE [LARGE SCALE GENOMIC DNA]</scope>
</reference>
<dbReference type="Pfam" id="PF00503">
    <property type="entry name" value="G-alpha"/>
    <property type="match status" value="1"/>
</dbReference>
<comment type="caution">
    <text evidence="5">The sequence shown here is derived from an EMBL/GenBank/DDBJ whole genome shotgun (WGS) entry which is preliminary data.</text>
</comment>
<dbReference type="InterPro" id="IPR011025">
    <property type="entry name" value="GproteinA_insert"/>
</dbReference>
<dbReference type="SMART" id="SM00275">
    <property type="entry name" value="G_alpha"/>
    <property type="match status" value="1"/>
</dbReference>
<accession>A0ABP0STT9</accession>
<evidence type="ECO:0000256" key="4">
    <source>
        <dbReference type="ARBA" id="ARBA00023224"/>
    </source>
</evidence>
<dbReference type="EMBL" id="CAXAMM010044665">
    <property type="protein sequence ID" value="CAK9115605.1"/>
    <property type="molecule type" value="Genomic_DNA"/>
</dbReference>
<dbReference type="PRINTS" id="PR00318">
    <property type="entry name" value="GPROTEINA"/>
</dbReference>
<keyword evidence="2" id="KW-0547">Nucleotide-binding</keyword>
<proteinExistence type="predicted"/>
<evidence type="ECO:0000313" key="5">
    <source>
        <dbReference type="EMBL" id="CAK9115605.1"/>
    </source>
</evidence>
<dbReference type="Proteomes" id="UP001642464">
    <property type="component" value="Unassembled WGS sequence"/>
</dbReference>
<name>A0ABP0STT9_9DINO</name>
<protein>
    <submittedName>
        <fullName evidence="5">Guanine nucleotide-binding protein alpha-17 subunit (Odorant response abnormal protein 3)</fullName>
    </submittedName>
</protein>
<dbReference type="CDD" id="cd00066">
    <property type="entry name" value="G-alpha"/>
    <property type="match status" value="1"/>
</dbReference>
<dbReference type="PANTHER" id="PTHR10218:SF302">
    <property type="entry name" value="GUANINE NUCLEOTIDE-BINDING PROTEIN ALPHA-5 SUBUNIT"/>
    <property type="match status" value="1"/>
</dbReference>
<dbReference type="InterPro" id="IPR027417">
    <property type="entry name" value="P-loop_NTPase"/>
</dbReference>
<dbReference type="Gene3D" id="1.10.400.10">
    <property type="entry name" value="GI Alpha 1, domain 2-like"/>
    <property type="match status" value="1"/>
</dbReference>
<dbReference type="SUPFAM" id="SSF52540">
    <property type="entry name" value="P-loop containing nucleoside triphosphate hydrolases"/>
    <property type="match status" value="1"/>
</dbReference>
<evidence type="ECO:0000256" key="1">
    <source>
        <dbReference type="ARBA" id="ARBA00022723"/>
    </source>
</evidence>
<evidence type="ECO:0000313" key="6">
    <source>
        <dbReference type="Proteomes" id="UP001642464"/>
    </source>
</evidence>
<sequence>MGCLASKSAEELRNAQIAKQQQVQKRANRHVLRLLLLGAGDSGKSTIFKQMRILYGEGYGEEKRVGFRLAVHNNLISGAQSIVSAANSGLAGSPLTGEAKRHGDLVMQAEENEELTEELAHAIAALWRDDNFQQTWEERSKYQVLDGWEDFATQCQDYPKWGGPDWIPSVADAIRARVRTSGIVEEKFVIDGIDFVLMDVGGQRNERRKWIHCFQGVAAVIFVAAISEYDQVLFEARDKNRLQEAIELFESICNSEWFNNTSIVLFLNKSDLFRYKYCEKRIPINVAGIFPDAPDDHDYENGAAWMRRKFLEQNKDPKRTVFAHITCAHDTNNVQVVFDACKESILRQSLEKIGLME</sequence>
<dbReference type="InterPro" id="IPR001019">
    <property type="entry name" value="Gprotein_alpha_su"/>
</dbReference>
<gene>
    <name evidence="5" type="ORF">SCF082_LOCUS53496</name>
</gene>
<dbReference type="PROSITE" id="PS51882">
    <property type="entry name" value="G_ALPHA"/>
    <property type="match status" value="1"/>
</dbReference>
<keyword evidence="3" id="KW-0342">GTP-binding</keyword>
<dbReference type="Gene3D" id="3.40.50.300">
    <property type="entry name" value="P-loop containing nucleotide triphosphate hydrolases"/>
    <property type="match status" value="1"/>
</dbReference>